<evidence type="ECO:0000256" key="1">
    <source>
        <dbReference type="SAM" id="SignalP"/>
    </source>
</evidence>
<dbReference type="EMBL" id="JAULSW010000001">
    <property type="protein sequence ID" value="KAK3395249.1"/>
    <property type="molecule type" value="Genomic_DNA"/>
</dbReference>
<accession>A0AAE0P8G9</accession>
<evidence type="ECO:0000313" key="2">
    <source>
        <dbReference type="EMBL" id="KAK3395249.1"/>
    </source>
</evidence>
<comment type="caution">
    <text evidence="2">The sequence shown here is derived from an EMBL/GenBank/DDBJ whole genome shotgun (WGS) entry which is preliminary data.</text>
</comment>
<feature type="chain" id="PRO_5042291592" description="Apple domain-containing protein" evidence="1">
    <location>
        <begin position="19"/>
        <end position="436"/>
    </location>
</feature>
<organism evidence="2 3">
    <name type="scientific">Podospora didyma</name>
    <dbReference type="NCBI Taxonomy" id="330526"/>
    <lineage>
        <taxon>Eukaryota</taxon>
        <taxon>Fungi</taxon>
        <taxon>Dikarya</taxon>
        <taxon>Ascomycota</taxon>
        <taxon>Pezizomycotina</taxon>
        <taxon>Sordariomycetes</taxon>
        <taxon>Sordariomycetidae</taxon>
        <taxon>Sordariales</taxon>
        <taxon>Podosporaceae</taxon>
        <taxon>Podospora</taxon>
    </lineage>
</organism>
<feature type="signal peptide" evidence="1">
    <location>
        <begin position="1"/>
        <end position="18"/>
    </location>
</feature>
<keyword evidence="1" id="KW-0732">Signal</keyword>
<dbReference type="AlphaFoldDB" id="A0AAE0P8G9"/>
<dbReference type="Proteomes" id="UP001285441">
    <property type="component" value="Unassembled WGS sequence"/>
</dbReference>
<reference evidence="2" key="2">
    <citation type="submission" date="2023-06" db="EMBL/GenBank/DDBJ databases">
        <authorList>
            <consortium name="Lawrence Berkeley National Laboratory"/>
            <person name="Haridas S."/>
            <person name="Hensen N."/>
            <person name="Bonometti L."/>
            <person name="Westerberg I."/>
            <person name="Brannstrom I.O."/>
            <person name="Guillou S."/>
            <person name="Cros-Aarteil S."/>
            <person name="Calhoun S."/>
            <person name="Kuo A."/>
            <person name="Mondo S."/>
            <person name="Pangilinan J."/>
            <person name="Riley R."/>
            <person name="LaButti K."/>
            <person name="Andreopoulos B."/>
            <person name="Lipzen A."/>
            <person name="Chen C."/>
            <person name="Yanf M."/>
            <person name="Daum C."/>
            <person name="Ng V."/>
            <person name="Clum A."/>
            <person name="Steindorff A."/>
            <person name="Ohm R."/>
            <person name="Martin F."/>
            <person name="Silar P."/>
            <person name="Natvig D."/>
            <person name="Lalanne C."/>
            <person name="Gautier V."/>
            <person name="Ament-velasquez S.L."/>
            <person name="Kruys A."/>
            <person name="Hutchinson M.I."/>
            <person name="Powell A.J."/>
            <person name="Barry K."/>
            <person name="Miller A.N."/>
            <person name="Grigoriev I.V."/>
            <person name="Debuchy R."/>
            <person name="Gladieux P."/>
            <person name="Thoren M.H."/>
            <person name="Johannesson H."/>
        </authorList>
    </citation>
    <scope>NUCLEOTIDE SEQUENCE</scope>
    <source>
        <strain evidence="2">CBS 232.78</strain>
    </source>
</reference>
<evidence type="ECO:0008006" key="4">
    <source>
        <dbReference type="Google" id="ProtNLM"/>
    </source>
</evidence>
<name>A0AAE0P8G9_9PEZI</name>
<protein>
    <recommendedName>
        <fullName evidence="4">Apple domain-containing protein</fullName>
    </recommendedName>
</protein>
<keyword evidence="3" id="KW-1185">Reference proteome</keyword>
<evidence type="ECO:0000313" key="3">
    <source>
        <dbReference type="Proteomes" id="UP001285441"/>
    </source>
</evidence>
<sequence>MRLFTAAVLVTTLAIAQAAESMTGNTWIDTSYLGDGGATSSDIQYGSVPMTPVPTSSAPLFITKTYMTEPTPISRNINHTSVVTIHETLPLTTEKSTVYITISTPRFVTLDGTFILTTSITADTVTVTLPSTLLPPGGSGISSFQTTSTTTPPALVVTVYTGTYQPSSGQVITTRTAWPASVTIYRSLINSYRIYTYIGTNVTEWYTWTTTHYTSTTTIGTTTVELAPFPLGPYHWTFTRYRSTVTETHRAWEVTYVTRTPTPTPTVTPIEEPSGGATSPGTVTYAAKCAPTNQLSERGKHGLGVQRLLEWSFFPRFFPLPAVVPNINDAATCCQVCVENEGCAASEWALGGHELYRDKPSCRLFFRNLPTARSDDTDELQEGKGWMCGGGLALGYYADSWTLPGQGSFVQTGCGNLTFVGLLDSTCPPCGVDEID</sequence>
<proteinExistence type="predicted"/>
<reference evidence="2" key="1">
    <citation type="journal article" date="2023" name="Mol. Phylogenet. Evol.">
        <title>Genome-scale phylogeny and comparative genomics of the fungal order Sordariales.</title>
        <authorList>
            <person name="Hensen N."/>
            <person name="Bonometti L."/>
            <person name="Westerberg I."/>
            <person name="Brannstrom I.O."/>
            <person name="Guillou S."/>
            <person name="Cros-Aarteil S."/>
            <person name="Calhoun S."/>
            <person name="Haridas S."/>
            <person name="Kuo A."/>
            <person name="Mondo S."/>
            <person name="Pangilinan J."/>
            <person name="Riley R."/>
            <person name="LaButti K."/>
            <person name="Andreopoulos B."/>
            <person name="Lipzen A."/>
            <person name="Chen C."/>
            <person name="Yan M."/>
            <person name="Daum C."/>
            <person name="Ng V."/>
            <person name="Clum A."/>
            <person name="Steindorff A."/>
            <person name="Ohm R.A."/>
            <person name="Martin F."/>
            <person name="Silar P."/>
            <person name="Natvig D.O."/>
            <person name="Lalanne C."/>
            <person name="Gautier V."/>
            <person name="Ament-Velasquez S.L."/>
            <person name="Kruys A."/>
            <person name="Hutchinson M.I."/>
            <person name="Powell A.J."/>
            <person name="Barry K."/>
            <person name="Miller A.N."/>
            <person name="Grigoriev I.V."/>
            <person name="Debuchy R."/>
            <person name="Gladieux P."/>
            <person name="Hiltunen Thoren M."/>
            <person name="Johannesson H."/>
        </authorList>
    </citation>
    <scope>NUCLEOTIDE SEQUENCE</scope>
    <source>
        <strain evidence="2">CBS 232.78</strain>
    </source>
</reference>
<gene>
    <name evidence="2" type="ORF">B0H63DRAFT_445287</name>
</gene>